<dbReference type="STRING" id="15368.I1H1C5"/>
<dbReference type="KEGG" id="bdi:104581657"/>
<organism evidence="3">
    <name type="scientific">Brachypodium distachyon</name>
    <name type="common">Purple false brome</name>
    <name type="synonym">Trachynia distachya</name>
    <dbReference type="NCBI Taxonomy" id="15368"/>
    <lineage>
        <taxon>Eukaryota</taxon>
        <taxon>Viridiplantae</taxon>
        <taxon>Streptophyta</taxon>
        <taxon>Embryophyta</taxon>
        <taxon>Tracheophyta</taxon>
        <taxon>Spermatophyta</taxon>
        <taxon>Magnoliopsida</taxon>
        <taxon>Liliopsida</taxon>
        <taxon>Poales</taxon>
        <taxon>Poaceae</taxon>
        <taxon>BOP clade</taxon>
        <taxon>Pooideae</taxon>
        <taxon>Stipodae</taxon>
        <taxon>Brachypodieae</taxon>
        <taxon>Brachypodium</taxon>
    </lineage>
</organism>
<dbReference type="GO" id="GO:0016788">
    <property type="term" value="F:hydrolase activity, acting on ester bonds"/>
    <property type="evidence" value="ECO:0007669"/>
    <property type="project" value="InterPro"/>
</dbReference>
<feature type="chain" id="PRO_5014094247" evidence="1">
    <location>
        <begin position="38"/>
        <end position="102"/>
    </location>
</feature>
<evidence type="ECO:0000256" key="1">
    <source>
        <dbReference type="SAM" id="SignalP"/>
    </source>
</evidence>
<evidence type="ECO:0000313" key="2">
    <source>
        <dbReference type="EMBL" id="KQK19751.1"/>
    </source>
</evidence>
<keyword evidence="4" id="KW-1185">Reference proteome</keyword>
<name>I1H1C5_BRADI</name>
<dbReference type="EnsemblPlants" id="KQK19751">
    <property type="protein sequence ID" value="KQK19751"/>
    <property type="gene ID" value="BRADI_1g50245v3"/>
</dbReference>
<dbReference type="Gramene" id="KQK19751">
    <property type="protein sequence ID" value="KQK19751"/>
    <property type="gene ID" value="BRADI_1g50245v3"/>
</dbReference>
<dbReference type="HOGENOM" id="CLU_2281321_0_0_1"/>
<accession>I1H1C5</accession>
<evidence type="ECO:0000313" key="3">
    <source>
        <dbReference type="EnsemblPlants" id="KQK19751"/>
    </source>
</evidence>
<protein>
    <submittedName>
        <fullName evidence="2 3">Uncharacterized protein</fullName>
    </submittedName>
</protein>
<reference evidence="3" key="3">
    <citation type="submission" date="2018-08" db="UniProtKB">
        <authorList>
            <consortium name="EnsemblPlants"/>
        </authorList>
    </citation>
    <scope>IDENTIFICATION</scope>
    <source>
        <strain evidence="3">cv. Bd21</strain>
    </source>
</reference>
<gene>
    <name evidence="3" type="primary">LOC104581657</name>
    <name evidence="2" type="ORF">BRADI_1g50245v3</name>
</gene>
<evidence type="ECO:0000313" key="4">
    <source>
        <dbReference type="Proteomes" id="UP000008810"/>
    </source>
</evidence>
<reference evidence="2 3" key="1">
    <citation type="journal article" date="2010" name="Nature">
        <title>Genome sequencing and analysis of the model grass Brachypodium distachyon.</title>
        <authorList>
            <consortium name="International Brachypodium Initiative"/>
        </authorList>
    </citation>
    <scope>NUCLEOTIDE SEQUENCE [LARGE SCALE GENOMIC DNA]</scope>
    <source>
        <strain evidence="2 3">Bd21</strain>
    </source>
</reference>
<proteinExistence type="predicted"/>
<dbReference type="EMBL" id="CM000880">
    <property type="protein sequence ID" value="KQK19751.1"/>
    <property type="molecule type" value="Genomic_DNA"/>
</dbReference>
<keyword evidence="1" id="KW-0732">Signal</keyword>
<reference evidence="2" key="2">
    <citation type="submission" date="2017-06" db="EMBL/GenBank/DDBJ databases">
        <title>WGS assembly of Brachypodium distachyon.</title>
        <authorList>
            <consortium name="The International Brachypodium Initiative"/>
            <person name="Lucas S."/>
            <person name="Harmon-Smith M."/>
            <person name="Lail K."/>
            <person name="Tice H."/>
            <person name="Grimwood J."/>
            <person name="Bruce D."/>
            <person name="Barry K."/>
            <person name="Shu S."/>
            <person name="Lindquist E."/>
            <person name="Wang M."/>
            <person name="Pitluck S."/>
            <person name="Vogel J.P."/>
            <person name="Garvin D.F."/>
            <person name="Mockler T.C."/>
            <person name="Schmutz J."/>
            <person name="Rokhsar D."/>
            <person name="Bevan M.W."/>
        </authorList>
    </citation>
    <scope>NUCLEOTIDE SEQUENCE</scope>
    <source>
        <strain evidence="2">Bd21</strain>
    </source>
</reference>
<dbReference type="RefSeq" id="XP_010228069.1">
    <property type="nucleotide sequence ID" value="XM_010229767.3"/>
</dbReference>
<dbReference type="Proteomes" id="UP000008810">
    <property type="component" value="Chromosome 1"/>
</dbReference>
<dbReference type="AlphaFoldDB" id="I1H1C5"/>
<feature type="signal peptide" evidence="1">
    <location>
        <begin position="1"/>
        <end position="37"/>
    </location>
</feature>
<dbReference type="SUPFAM" id="SSF48537">
    <property type="entry name" value="Phospholipase C/P1 nuclease"/>
    <property type="match status" value="1"/>
</dbReference>
<sequence length="102" mass="10823">MDWCGGVSGAEGEAGKIAPPLLLLLLVLLLAAGRADAWGKEGHIMVCKTAERYLTEKMMAAVKISCATAAEDLVPSKSHIQLPRLFSCSSSSHYLHHSASDT</sequence>
<dbReference type="GeneID" id="104581657"/>
<dbReference type="InterPro" id="IPR008947">
    <property type="entry name" value="PLipase_C/P1_nuclease_dom_sf"/>
</dbReference>